<evidence type="ECO:0000256" key="2">
    <source>
        <dbReference type="ARBA" id="ARBA00007362"/>
    </source>
</evidence>
<dbReference type="Pfam" id="PF00892">
    <property type="entry name" value="EamA"/>
    <property type="match status" value="2"/>
</dbReference>
<feature type="transmembrane region" description="Helical" evidence="6">
    <location>
        <begin position="33"/>
        <end position="54"/>
    </location>
</feature>
<feature type="domain" description="EamA" evidence="7">
    <location>
        <begin position="152"/>
        <end position="285"/>
    </location>
</feature>
<keyword evidence="10" id="KW-1185">Reference proteome</keyword>
<dbReference type="Proteomes" id="UP000182836">
    <property type="component" value="Unassembled WGS sequence"/>
</dbReference>
<comment type="similarity">
    <text evidence="2">Belongs to the EamA transporter family.</text>
</comment>
<evidence type="ECO:0000256" key="1">
    <source>
        <dbReference type="ARBA" id="ARBA00004127"/>
    </source>
</evidence>
<dbReference type="Proteomes" id="UP000037269">
    <property type="component" value="Unassembled WGS sequence"/>
</dbReference>
<reference evidence="9 11" key="2">
    <citation type="submission" date="2016-10" db="EMBL/GenBank/DDBJ databases">
        <authorList>
            <person name="de Groot N.N."/>
        </authorList>
    </citation>
    <scope>NUCLEOTIDE SEQUENCE [LARGE SCALE GENOMIC DNA]</scope>
    <source>
        <strain evidence="9 11">DSM 2895</strain>
    </source>
</reference>
<dbReference type="PANTHER" id="PTHR32322">
    <property type="entry name" value="INNER MEMBRANE TRANSPORTER"/>
    <property type="match status" value="1"/>
</dbReference>
<dbReference type="GO" id="GO:0016020">
    <property type="term" value="C:membrane"/>
    <property type="evidence" value="ECO:0007669"/>
    <property type="project" value="UniProtKB-SubCell"/>
</dbReference>
<comment type="subcellular location">
    <subcellularLocation>
        <location evidence="1">Endomembrane system</location>
        <topology evidence="1">Multi-pass membrane protein</topology>
    </subcellularLocation>
</comment>
<evidence type="ECO:0000256" key="5">
    <source>
        <dbReference type="ARBA" id="ARBA00023136"/>
    </source>
</evidence>
<keyword evidence="5 6" id="KW-0472">Membrane</keyword>
<organism evidence="8 10">
    <name type="scientific">Aneurinibacillus migulanus</name>
    <name type="common">Bacillus migulanus</name>
    <dbReference type="NCBI Taxonomy" id="47500"/>
    <lineage>
        <taxon>Bacteria</taxon>
        <taxon>Bacillati</taxon>
        <taxon>Bacillota</taxon>
        <taxon>Bacilli</taxon>
        <taxon>Bacillales</taxon>
        <taxon>Paenibacillaceae</taxon>
        <taxon>Aneurinibacillus group</taxon>
        <taxon>Aneurinibacillus</taxon>
    </lineage>
</organism>
<sequence>MKEKPAFSPYFALFIATLAVSTSAILVKLSDAPASIIATYRLLFTILFMLPFVIWKHLGEIRFISLRDWCFSSLAGVFLAMHFILWFESLNYTSVASSVVLVTLQPLFSFVGAYVFFKERVTPAGIAGGLLAIAGSVFIGWSDFRIGGTALFGDILALLGAATVTGYWLFGQSVRKRLSLMMYTFVVYTISTIVLLMYDIALGFDLFPYSGQDWLVFIGLAIFPTLLGHTVFNWTIKWLSANTISMAILGEPIGAAILAYCILGENVTAAQAIGTAVILCGIYLFMQFNRPDKIQLSSENDQSDAAAK</sequence>
<evidence type="ECO:0000313" key="10">
    <source>
        <dbReference type="Proteomes" id="UP000037269"/>
    </source>
</evidence>
<dbReference type="InterPro" id="IPR000620">
    <property type="entry name" value="EamA_dom"/>
</dbReference>
<name>A0A0D1XUZ2_ANEMI</name>
<evidence type="ECO:0000313" key="8">
    <source>
        <dbReference type="EMBL" id="KON99319.1"/>
    </source>
</evidence>
<feature type="transmembrane region" description="Helical" evidence="6">
    <location>
        <begin position="269"/>
        <end position="286"/>
    </location>
</feature>
<evidence type="ECO:0000256" key="4">
    <source>
        <dbReference type="ARBA" id="ARBA00022989"/>
    </source>
</evidence>
<dbReference type="PANTHER" id="PTHR32322:SF2">
    <property type="entry name" value="EAMA DOMAIN-CONTAINING PROTEIN"/>
    <property type="match status" value="1"/>
</dbReference>
<keyword evidence="3 6" id="KW-0812">Transmembrane</keyword>
<feature type="transmembrane region" description="Helical" evidence="6">
    <location>
        <begin position="150"/>
        <end position="170"/>
    </location>
</feature>
<dbReference type="OrthoDB" id="9790852at2"/>
<feature type="transmembrane region" description="Helical" evidence="6">
    <location>
        <begin position="66"/>
        <end position="87"/>
    </location>
</feature>
<evidence type="ECO:0000259" key="7">
    <source>
        <dbReference type="Pfam" id="PF00892"/>
    </source>
</evidence>
<protein>
    <submittedName>
        <fullName evidence="8">Membrane protein</fullName>
    </submittedName>
    <submittedName>
        <fullName evidence="9">Permease of the drug/metabolite transporter (DMT) superfamily</fullName>
    </submittedName>
</protein>
<reference evidence="8 10" key="1">
    <citation type="submission" date="2015-07" db="EMBL/GenBank/DDBJ databases">
        <title>Fjat-14205 dsm 2895.</title>
        <authorList>
            <person name="Liu B."/>
            <person name="Wang J."/>
            <person name="Zhu Y."/>
            <person name="Liu G."/>
            <person name="Chen Q."/>
            <person name="Chen Z."/>
            <person name="Lan J."/>
            <person name="Che J."/>
            <person name="Ge C."/>
            <person name="Shi H."/>
            <person name="Pan Z."/>
            <person name="Liu X."/>
        </authorList>
    </citation>
    <scope>NUCLEOTIDE SEQUENCE [LARGE SCALE GENOMIC DNA]</scope>
    <source>
        <strain evidence="8 10">DSM 2895</strain>
    </source>
</reference>
<feature type="domain" description="EamA" evidence="7">
    <location>
        <begin position="10"/>
        <end position="140"/>
    </location>
</feature>
<gene>
    <name evidence="8" type="ORF">AF333_00870</name>
    <name evidence="9" type="ORF">SAMN04487909_105108</name>
</gene>
<feature type="transmembrane region" description="Helical" evidence="6">
    <location>
        <begin position="7"/>
        <end position="27"/>
    </location>
</feature>
<feature type="transmembrane region" description="Helical" evidence="6">
    <location>
        <begin position="214"/>
        <end position="232"/>
    </location>
</feature>
<dbReference type="EMBL" id="FNED01000005">
    <property type="protein sequence ID" value="SDI56184.1"/>
    <property type="molecule type" value="Genomic_DNA"/>
</dbReference>
<accession>A0A0D1XUZ2</accession>
<feature type="transmembrane region" description="Helical" evidence="6">
    <location>
        <begin position="182"/>
        <end position="202"/>
    </location>
</feature>
<dbReference type="InterPro" id="IPR037185">
    <property type="entry name" value="EmrE-like"/>
</dbReference>
<dbReference type="RefSeq" id="WP_043063800.1">
    <property type="nucleotide sequence ID" value="NZ_BJOA01000082.1"/>
</dbReference>
<dbReference type="EMBL" id="LGUG01000002">
    <property type="protein sequence ID" value="KON99319.1"/>
    <property type="molecule type" value="Genomic_DNA"/>
</dbReference>
<dbReference type="SUPFAM" id="SSF103481">
    <property type="entry name" value="Multidrug resistance efflux transporter EmrE"/>
    <property type="match status" value="2"/>
</dbReference>
<dbReference type="InterPro" id="IPR050638">
    <property type="entry name" value="AA-Vitamin_Transporters"/>
</dbReference>
<proteinExistence type="inferred from homology"/>
<keyword evidence="4 6" id="KW-1133">Transmembrane helix</keyword>
<feature type="transmembrane region" description="Helical" evidence="6">
    <location>
        <begin position="124"/>
        <end position="144"/>
    </location>
</feature>
<evidence type="ECO:0000313" key="11">
    <source>
        <dbReference type="Proteomes" id="UP000182836"/>
    </source>
</evidence>
<feature type="transmembrane region" description="Helical" evidence="6">
    <location>
        <begin position="244"/>
        <end position="263"/>
    </location>
</feature>
<evidence type="ECO:0000256" key="6">
    <source>
        <dbReference type="SAM" id="Phobius"/>
    </source>
</evidence>
<dbReference type="GeneID" id="42303767"/>
<evidence type="ECO:0000256" key="3">
    <source>
        <dbReference type="ARBA" id="ARBA00022692"/>
    </source>
</evidence>
<dbReference type="AlphaFoldDB" id="A0A0D1XUZ2"/>
<feature type="transmembrane region" description="Helical" evidence="6">
    <location>
        <begin position="99"/>
        <end position="117"/>
    </location>
</feature>
<evidence type="ECO:0000313" key="9">
    <source>
        <dbReference type="EMBL" id="SDI56184.1"/>
    </source>
</evidence>
<dbReference type="PATRIC" id="fig|47500.12.peg.1355"/>